<reference evidence="4 5" key="1">
    <citation type="journal article" date="2009" name="Environ. Microbiol.">
        <title>Genome sequence of Desulfobacterium autotrophicum HRM2, a marine sulfate reducer oxidizing organic carbon completely to carbon dioxide.</title>
        <authorList>
            <person name="Strittmatter A.W."/>
            <person name="Liesegang H."/>
            <person name="Rabus R."/>
            <person name="Decker I."/>
            <person name="Amann J."/>
            <person name="Andres S."/>
            <person name="Henne A."/>
            <person name="Fricke W.F."/>
            <person name="Martinez-Arias R."/>
            <person name="Bartels D."/>
            <person name="Goesmann A."/>
            <person name="Krause L."/>
            <person name="Puehler A."/>
            <person name="Klenk H.P."/>
            <person name="Richter M."/>
            <person name="Schuler M."/>
            <person name="Gloeckner F.O."/>
            <person name="Meyerdierks A."/>
            <person name="Gottschalk G."/>
            <person name="Amann R."/>
        </authorList>
    </citation>
    <scope>NUCLEOTIDE SEQUENCE [LARGE SCALE GENOMIC DNA]</scope>
    <source>
        <strain evidence="5">ATCC 43914 / DSM 3382 / HRM2</strain>
    </source>
</reference>
<dbReference type="PANTHER" id="PTHR30545">
    <property type="entry name" value="SUGAR FERMENTATION STIMULATION PROTEIN A"/>
    <property type="match status" value="1"/>
</dbReference>
<dbReference type="InterPro" id="IPR040452">
    <property type="entry name" value="SfsA_C"/>
</dbReference>
<dbReference type="InterPro" id="IPR041465">
    <property type="entry name" value="SfsA_N"/>
</dbReference>
<evidence type="ECO:0000313" key="4">
    <source>
        <dbReference type="EMBL" id="ACN17122.1"/>
    </source>
</evidence>
<proteinExistence type="inferred from homology"/>
<organism evidence="4 5">
    <name type="scientific">Desulforapulum autotrophicum (strain ATCC 43914 / DSM 3382 / VKM B-1955 / HRM2)</name>
    <name type="common">Desulfobacterium autotrophicum</name>
    <dbReference type="NCBI Taxonomy" id="177437"/>
    <lineage>
        <taxon>Bacteria</taxon>
        <taxon>Pseudomonadati</taxon>
        <taxon>Thermodesulfobacteriota</taxon>
        <taxon>Desulfobacteria</taxon>
        <taxon>Desulfobacterales</taxon>
        <taxon>Desulfobacteraceae</taxon>
        <taxon>Desulforapulum</taxon>
    </lineage>
</organism>
<dbReference type="OrthoDB" id="9802365at2"/>
<dbReference type="EMBL" id="CP001087">
    <property type="protein sequence ID" value="ACN17122.1"/>
    <property type="molecule type" value="Genomic_DNA"/>
</dbReference>
<dbReference type="InterPro" id="IPR005224">
    <property type="entry name" value="SfsA"/>
</dbReference>
<feature type="domain" description="Sugar fermentation stimulation protein C-terminal" evidence="2">
    <location>
        <begin position="86"/>
        <end position="222"/>
    </location>
</feature>
<dbReference type="RefSeq" id="WP_015905855.1">
    <property type="nucleotide sequence ID" value="NC_012108.1"/>
</dbReference>
<dbReference type="Pfam" id="PF17746">
    <property type="entry name" value="SfsA_N"/>
    <property type="match status" value="1"/>
</dbReference>
<dbReference type="Gene3D" id="2.40.50.580">
    <property type="match status" value="1"/>
</dbReference>
<dbReference type="HAMAP" id="MF_00095">
    <property type="entry name" value="SfsA"/>
    <property type="match status" value="1"/>
</dbReference>
<dbReference type="AlphaFoldDB" id="C0QCA5"/>
<dbReference type="Gene3D" id="3.40.1350.60">
    <property type="match status" value="1"/>
</dbReference>
<gene>
    <name evidence="1 4" type="primary">sfsA</name>
    <name evidence="4" type="ordered locus">HRM2_40650</name>
</gene>
<dbReference type="HOGENOM" id="CLU_052299_2_0_7"/>
<keyword evidence="5" id="KW-1185">Reference proteome</keyword>
<feature type="domain" description="SfsA N-terminal OB" evidence="3">
    <location>
        <begin position="17"/>
        <end position="83"/>
    </location>
</feature>
<evidence type="ECO:0000256" key="1">
    <source>
        <dbReference type="HAMAP-Rule" id="MF_00095"/>
    </source>
</evidence>
<dbReference type="CDD" id="cd22359">
    <property type="entry name" value="SfsA-like_bacterial"/>
    <property type="match status" value="1"/>
</dbReference>
<name>C0QCA5_DESAH</name>
<dbReference type="FunFam" id="2.40.50.580:FF:000001">
    <property type="entry name" value="Sugar fermentation stimulation protein A"/>
    <property type="match status" value="1"/>
</dbReference>
<dbReference type="GO" id="GO:0003677">
    <property type="term" value="F:DNA binding"/>
    <property type="evidence" value="ECO:0007669"/>
    <property type="project" value="InterPro"/>
</dbReference>
<dbReference type="Pfam" id="PF03749">
    <property type="entry name" value="SfsA"/>
    <property type="match status" value="1"/>
</dbReference>
<dbReference type="PANTHER" id="PTHR30545:SF2">
    <property type="entry name" value="SUGAR FERMENTATION STIMULATION PROTEIN A"/>
    <property type="match status" value="1"/>
</dbReference>
<dbReference type="STRING" id="177437.HRM2_40650"/>
<accession>C0QCA5</accession>
<comment type="similarity">
    <text evidence="1">Belongs to the SfsA family.</text>
</comment>
<dbReference type="eggNOG" id="COG1489">
    <property type="taxonomic scope" value="Bacteria"/>
</dbReference>
<evidence type="ECO:0000313" key="5">
    <source>
        <dbReference type="Proteomes" id="UP000000442"/>
    </source>
</evidence>
<evidence type="ECO:0000259" key="3">
    <source>
        <dbReference type="Pfam" id="PF17746"/>
    </source>
</evidence>
<dbReference type="NCBIfam" id="TIGR00230">
    <property type="entry name" value="sfsA"/>
    <property type="match status" value="1"/>
</dbReference>
<sequence>MTYHGYELPQLIAGTLVRRYKRFLADVTLETGELVTAHCPNTGSMRGCCEPGKKVYLSESNNPKRKLGYTWELMELPETLIGINTQIPNKLVHHSIGAGLVDELTGYTTIRPEVKTGDHTRLDLLLTRDNGDECFVEVKNCTLVENGLARFPDAVTLRGQKHLAELQRLAQEGKRAVIFYLIQRMDAVSFSPAADIDPMYACALKQAVDAGVEVIARDTVLDTTRISMGRSIPVVLEPVSGLVG</sequence>
<evidence type="ECO:0000259" key="2">
    <source>
        <dbReference type="Pfam" id="PF03749"/>
    </source>
</evidence>
<dbReference type="Proteomes" id="UP000000442">
    <property type="component" value="Chromosome"/>
</dbReference>
<dbReference type="KEGG" id="dat:HRM2_40650"/>
<protein>
    <recommendedName>
        <fullName evidence="1">Sugar fermentation stimulation protein homolog</fullName>
    </recommendedName>
</protein>